<proteinExistence type="predicted"/>
<name>A0ACC1J9A5_9FUNG</name>
<sequence>METVIHNITYVTINNYIVNGTALDTHPSILVKRKGSQSDNNNGGIDINQIDLFSGVPALLALIVGFLQFLPDPTRGYRTTLLQYIRWLRRQTEQEFGITLRACEKNCHTTSFRVSQSSIEERAKADVDEEDPPICHGQQLLRIDDLVKIIQNGNADAFMCLARVTRYVHLKELEKAARVISYIPKSGRRIVAWQWIHVAVKYSFFVLFYGAVAQFFSRLFSRTKRTMQVLLRTNPDKQNPDIPDLYKMSILSQHKLVCNQLPWVQFGVYSLLSELADKRITFRLKDRDEEIGRTGGTANDESLDLKESTEDPIRERRLLTMLFTDHCSAAQCMAAIGIQAIRVALLRKYVGSMPLHLVCGLWGSLRITQGDGYMVFQHDKLANNFMALYGLLTKTTSIRHTATETSDIYGGISRSATVTGSSWKKSRARKPPAPRPVNHRAVYYEQRYRNLLRMLNSPLGEAVSSEFEFVSVLNLSLVNLNRGLDGKSRFEPNCEIFGVPMPQSTFDKICRSQDRMIWIIDTILNHYQTWTIHWSISSWTLRLLYIIQREIPHTTENKERHHTNQGRTAALCISGFQHKYHLWLGKVRRAIARRESGTATWSWLAEKLFTSEAVTPRALYVSNPEWCTCVSQCDGTCTLLANTFDLFIPEGYYLTIPYLLASETRTRTLLCTRDIKYVSEALEHHRLGDAASEIAM</sequence>
<comment type="caution">
    <text evidence="1">The sequence shown here is derived from an EMBL/GenBank/DDBJ whole genome shotgun (WGS) entry which is preliminary data.</text>
</comment>
<protein>
    <submittedName>
        <fullName evidence="1">Uncharacterized protein</fullName>
    </submittedName>
</protein>
<evidence type="ECO:0000313" key="1">
    <source>
        <dbReference type="EMBL" id="KAJ1942397.1"/>
    </source>
</evidence>
<keyword evidence="2" id="KW-1185">Reference proteome</keyword>
<organism evidence="1 2">
    <name type="scientific">Linderina macrospora</name>
    <dbReference type="NCBI Taxonomy" id="4868"/>
    <lineage>
        <taxon>Eukaryota</taxon>
        <taxon>Fungi</taxon>
        <taxon>Fungi incertae sedis</taxon>
        <taxon>Zoopagomycota</taxon>
        <taxon>Kickxellomycotina</taxon>
        <taxon>Kickxellomycetes</taxon>
        <taxon>Kickxellales</taxon>
        <taxon>Kickxellaceae</taxon>
        <taxon>Linderina</taxon>
    </lineage>
</organism>
<evidence type="ECO:0000313" key="2">
    <source>
        <dbReference type="Proteomes" id="UP001150603"/>
    </source>
</evidence>
<dbReference type="Proteomes" id="UP001150603">
    <property type="component" value="Unassembled WGS sequence"/>
</dbReference>
<feature type="non-terminal residue" evidence="1">
    <location>
        <position position="696"/>
    </location>
</feature>
<accession>A0ACC1J9A5</accession>
<dbReference type="EMBL" id="JANBPW010001975">
    <property type="protein sequence ID" value="KAJ1942397.1"/>
    <property type="molecule type" value="Genomic_DNA"/>
</dbReference>
<gene>
    <name evidence="1" type="ORF">FBU59_003210</name>
</gene>
<reference evidence="1" key="1">
    <citation type="submission" date="2022-07" db="EMBL/GenBank/DDBJ databases">
        <title>Phylogenomic reconstructions and comparative analyses of Kickxellomycotina fungi.</title>
        <authorList>
            <person name="Reynolds N.K."/>
            <person name="Stajich J.E."/>
            <person name="Barry K."/>
            <person name="Grigoriev I.V."/>
            <person name="Crous P."/>
            <person name="Smith M.E."/>
        </authorList>
    </citation>
    <scope>NUCLEOTIDE SEQUENCE</scope>
    <source>
        <strain evidence="1">NRRL 5244</strain>
    </source>
</reference>